<sequence length="120" mass="13891">MLPDLRQKRKHNSARAEDEVADKSVIVEEQIECNDPMEINTETEKGINYYFATKGEVQEKCSKTLSNDDHEADDDYHEPTQEELKESEKPENNLAIITGRQKKTEASKLLEAQRGNLWKR</sequence>
<keyword evidence="3" id="KW-1185">Reference proteome</keyword>
<organism evidence="2 3">
    <name type="scientific">Eumeta variegata</name>
    <name type="common">Bagworm moth</name>
    <name type="synonym">Eumeta japonica</name>
    <dbReference type="NCBI Taxonomy" id="151549"/>
    <lineage>
        <taxon>Eukaryota</taxon>
        <taxon>Metazoa</taxon>
        <taxon>Ecdysozoa</taxon>
        <taxon>Arthropoda</taxon>
        <taxon>Hexapoda</taxon>
        <taxon>Insecta</taxon>
        <taxon>Pterygota</taxon>
        <taxon>Neoptera</taxon>
        <taxon>Endopterygota</taxon>
        <taxon>Lepidoptera</taxon>
        <taxon>Glossata</taxon>
        <taxon>Ditrysia</taxon>
        <taxon>Tineoidea</taxon>
        <taxon>Psychidae</taxon>
        <taxon>Oiketicinae</taxon>
        <taxon>Eumeta</taxon>
    </lineage>
</organism>
<comment type="caution">
    <text evidence="2">The sequence shown here is derived from an EMBL/GenBank/DDBJ whole genome shotgun (WGS) entry which is preliminary data.</text>
</comment>
<evidence type="ECO:0000313" key="2">
    <source>
        <dbReference type="EMBL" id="GBP11050.1"/>
    </source>
</evidence>
<evidence type="ECO:0000256" key="1">
    <source>
        <dbReference type="SAM" id="MobiDB-lite"/>
    </source>
</evidence>
<proteinExistence type="predicted"/>
<dbReference type="EMBL" id="BGZK01004818">
    <property type="protein sequence ID" value="GBP11050.1"/>
    <property type="molecule type" value="Genomic_DNA"/>
</dbReference>
<gene>
    <name evidence="2" type="ORF">EVAR_74054_1</name>
</gene>
<feature type="region of interest" description="Disordered" evidence="1">
    <location>
        <begin position="1"/>
        <end position="21"/>
    </location>
</feature>
<dbReference type="AlphaFoldDB" id="A0A4C1TBT4"/>
<feature type="region of interest" description="Disordered" evidence="1">
    <location>
        <begin position="61"/>
        <end position="120"/>
    </location>
</feature>
<dbReference type="OrthoDB" id="10261563at2759"/>
<feature type="compositionally biased region" description="Basic and acidic residues" evidence="1">
    <location>
        <begin position="77"/>
        <end position="91"/>
    </location>
</feature>
<evidence type="ECO:0000313" key="3">
    <source>
        <dbReference type="Proteomes" id="UP000299102"/>
    </source>
</evidence>
<reference evidence="2 3" key="1">
    <citation type="journal article" date="2019" name="Commun. Biol.">
        <title>The bagworm genome reveals a unique fibroin gene that provides high tensile strength.</title>
        <authorList>
            <person name="Kono N."/>
            <person name="Nakamura H."/>
            <person name="Ohtoshi R."/>
            <person name="Tomita M."/>
            <person name="Numata K."/>
            <person name="Arakawa K."/>
        </authorList>
    </citation>
    <scope>NUCLEOTIDE SEQUENCE [LARGE SCALE GENOMIC DNA]</scope>
</reference>
<accession>A0A4C1TBT4</accession>
<name>A0A4C1TBT4_EUMVA</name>
<protein>
    <submittedName>
        <fullName evidence="2">Uncharacterized protein</fullName>
    </submittedName>
</protein>
<dbReference type="Proteomes" id="UP000299102">
    <property type="component" value="Unassembled WGS sequence"/>
</dbReference>